<dbReference type="Pfam" id="PF03151">
    <property type="entry name" value="TPT"/>
    <property type="match status" value="1"/>
</dbReference>
<evidence type="ECO:0000256" key="2">
    <source>
        <dbReference type="ARBA" id="ARBA00022692"/>
    </source>
</evidence>
<dbReference type="Proteomes" id="UP000279236">
    <property type="component" value="Unassembled WGS sequence"/>
</dbReference>
<comment type="subcellular location">
    <subcellularLocation>
        <location evidence="1">Membrane</location>
        <topology evidence="1">Multi-pass membrane protein</topology>
    </subcellularLocation>
</comment>
<feature type="transmembrane region" description="Helical" evidence="6">
    <location>
        <begin position="175"/>
        <end position="196"/>
    </location>
</feature>
<evidence type="ECO:0000256" key="3">
    <source>
        <dbReference type="ARBA" id="ARBA00022989"/>
    </source>
</evidence>
<feature type="transmembrane region" description="Helical" evidence="6">
    <location>
        <begin position="109"/>
        <end position="128"/>
    </location>
</feature>
<dbReference type="PANTHER" id="PTHR11132">
    <property type="entry name" value="SOLUTE CARRIER FAMILY 35"/>
    <property type="match status" value="1"/>
</dbReference>
<protein>
    <recommendedName>
        <fullName evidence="7">Sugar phosphate transporter domain-containing protein</fullName>
    </recommendedName>
</protein>
<feature type="compositionally biased region" description="Basic and acidic residues" evidence="5">
    <location>
        <begin position="32"/>
        <end position="54"/>
    </location>
</feature>
<proteinExistence type="predicted"/>
<evidence type="ECO:0000256" key="1">
    <source>
        <dbReference type="ARBA" id="ARBA00004141"/>
    </source>
</evidence>
<feature type="transmembrane region" description="Helical" evidence="6">
    <location>
        <begin position="291"/>
        <end position="314"/>
    </location>
</feature>
<feature type="transmembrane region" description="Helical" evidence="6">
    <location>
        <begin position="348"/>
        <end position="366"/>
    </location>
</feature>
<comment type="caution">
    <text evidence="8">The sequence shown here is derived from an EMBL/GenBank/DDBJ whole genome shotgun (WGS) entry which is preliminary data.</text>
</comment>
<evidence type="ECO:0000313" key="9">
    <source>
        <dbReference type="Proteomes" id="UP000279236"/>
    </source>
</evidence>
<keyword evidence="3 6" id="KW-1133">Transmembrane helix</keyword>
<evidence type="ECO:0000259" key="7">
    <source>
        <dbReference type="Pfam" id="PF03151"/>
    </source>
</evidence>
<evidence type="ECO:0000256" key="6">
    <source>
        <dbReference type="SAM" id="Phobius"/>
    </source>
</evidence>
<feature type="transmembrane region" description="Helical" evidence="6">
    <location>
        <begin position="148"/>
        <end position="169"/>
    </location>
</feature>
<keyword evidence="2 6" id="KW-0812">Transmembrane</keyword>
<dbReference type="GO" id="GO:0016020">
    <property type="term" value="C:membrane"/>
    <property type="evidence" value="ECO:0007669"/>
    <property type="project" value="UniProtKB-SubCell"/>
</dbReference>
<dbReference type="AlphaFoldDB" id="A0A427XGK3"/>
<dbReference type="InterPro" id="IPR050186">
    <property type="entry name" value="TPT_transporter"/>
</dbReference>
<feature type="domain" description="Sugar phosphate transporter" evidence="7">
    <location>
        <begin position="79"/>
        <end position="363"/>
    </location>
</feature>
<dbReference type="EMBL" id="RSCE01000014">
    <property type="protein sequence ID" value="RSH77897.1"/>
    <property type="molecule type" value="Genomic_DNA"/>
</dbReference>
<feature type="transmembrane region" description="Helical" evidence="6">
    <location>
        <begin position="76"/>
        <end position="97"/>
    </location>
</feature>
<gene>
    <name evidence="8" type="ORF">EHS24_002968</name>
</gene>
<keyword evidence="4 6" id="KW-0472">Membrane</keyword>
<dbReference type="RefSeq" id="XP_028473044.1">
    <property type="nucleotide sequence ID" value="XM_028618677.1"/>
</dbReference>
<dbReference type="OrthoDB" id="6418713at2759"/>
<feature type="region of interest" description="Disordered" evidence="5">
    <location>
        <begin position="1"/>
        <end position="54"/>
    </location>
</feature>
<accession>A0A427XGK3</accession>
<dbReference type="InterPro" id="IPR004853">
    <property type="entry name" value="Sugar_P_trans_dom"/>
</dbReference>
<keyword evidence="9" id="KW-1185">Reference proteome</keyword>
<feature type="transmembrane region" description="Helical" evidence="6">
    <location>
        <begin position="203"/>
        <end position="220"/>
    </location>
</feature>
<evidence type="ECO:0000313" key="8">
    <source>
        <dbReference type="EMBL" id="RSH77897.1"/>
    </source>
</evidence>
<name>A0A427XGK3_9TREE</name>
<dbReference type="GeneID" id="39587511"/>
<organism evidence="8 9">
    <name type="scientific">Apiotrichum porosum</name>
    <dbReference type="NCBI Taxonomy" id="105984"/>
    <lineage>
        <taxon>Eukaryota</taxon>
        <taxon>Fungi</taxon>
        <taxon>Dikarya</taxon>
        <taxon>Basidiomycota</taxon>
        <taxon>Agaricomycotina</taxon>
        <taxon>Tremellomycetes</taxon>
        <taxon>Trichosporonales</taxon>
        <taxon>Trichosporonaceae</taxon>
        <taxon>Apiotrichum</taxon>
    </lineage>
</organism>
<evidence type="ECO:0000256" key="4">
    <source>
        <dbReference type="ARBA" id="ARBA00023136"/>
    </source>
</evidence>
<reference evidence="8 9" key="1">
    <citation type="submission" date="2018-11" db="EMBL/GenBank/DDBJ databases">
        <title>Genome sequence of Apiotrichum porosum DSM 27194.</title>
        <authorList>
            <person name="Aliyu H."/>
            <person name="Gorte O."/>
            <person name="Ochsenreither K."/>
        </authorList>
    </citation>
    <scope>NUCLEOTIDE SEQUENCE [LARGE SCALE GENOMIC DNA]</scope>
    <source>
        <strain evidence="8 9">DSM 27194</strain>
    </source>
</reference>
<sequence length="372" mass="40463">MAPKANLSPILPTHSPSSPVGTPASLFNAEIHSSKTRDRSPQRTFGDDHNGGSDHAYYEEKAGSIDLSDTRQPKRINLKAATIVPIWIALSSAVIIYNKYLYSNLDFPYPVFLTSYHLGMAALGTRVLRLTTNLMDGLDRIPMTREVYFKSIVPIGILFSGSLILSNSAYLTVSFIQMLKAFTPVSIVLISAAFKIQPLNTKLLAIVVLISLGCALAAYGEMHFELMGFLFQTSAVAFESSRLVMIEILLQGLKMDPLCSLHYYAPVCAIINACFLPFTEGWAPFLELPRIGFFVMSTNAMVAFGLNVAAVFLIGAAGGLVLTLAGVFKDILLITSSVLFFASTVTPVQVFGYVLALSGLVIYKNLPKPSKK</sequence>
<feature type="transmembrane region" description="Helical" evidence="6">
    <location>
        <begin position="261"/>
        <end position="279"/>
    </location>
</feature>
<evidence type="ECO:0000256" key="5">
    <source>
        <dbReference type="SAM" id="MobiDB-lite"/>
    </source>
</evidence>